<evidence type="ECO:0000313" key="2">
    <source>
        <dbReference type="EMBL" id="KAA6376234.1"/>
    </source>
</evidence>
<sequence>MGKVHNFDVGITLRPLENLDIYLTTQLNEWLEIRKNKNLQKGLQNQSFKNCEVSFEEMSKAVHQIMLEVGIPSGSTVTSIRKSSMTKSISQGTTKTQNNRA</sequence>
<accession>A0A5J4V133</accession>
<evidence type="ECO:0000313" key="3">
    <source>
        <dbReference type="Proteomes" id="UP000324800"/>
    </source>
</evidence>
<gene>
    <name evidence="2" type="ORF">EZS28_028242</name>
</gene>
<protein>
    <submittedName>
        <fullName evidence="2">Uncharacterized protein</fullName>
    </submittedName>
</protein>
<dbReference type="AlphaFoldDB" id="A0A5J4V133"/>
<feature type="region of interest" description="Disordered" evidence="1">
    <location>
        <begin position="80"/>
        <end position="101"/>
    </location>
</feature>
<name>A0A5J4V133_9EUKA</name>
<evidence type="ECO:0000256" key="1">
    <source>
        <dbReference type="SAM" id="MobiDB-lite"/>
    </source>
</evidence>
<comment type="caution">
    <text evidence="2">The sequence shown here is derived from an EMBL/GenBank/DDBJ whole genome shotgun (WGS) entry which is preliminary data.</text>
</comment>
<proteinExistence type="predicted"/>
<reference evidence="2 3" key="1">
    <citation type="submission" date="2019-03" db="EMBL/GenBank/DDBJ databases">
        <title>Single cell metagenomics reveals metabolic interactions within the superorganism composed of flagellate Streblomastix strix and complex community of Bacteroidetes bacteria on its surface.</title>
        <authorList>
            <person name="Treitli S.C."/>
            <person name="Kolisko M."/>
            <person name="Husnik F."/>
            <person name="Keeling P."/>
            <person name="Hampl V."/>
        </authorList>
    </citation>
    <scope>NUCLEOTIDE SEQUENCE [LARGE SCALE GENOMIC DNA]</scope>
    <source>
        <strain evidence="2">ST1C</strain>
    </source>
</reference>
<dbReference type="Proteomes" id="UP000324800">
    <property type="component" value="Unassembled WGS sequence"/>
</dbReference>
<dbReference type="EMBL" id="SNRW01010672">
    <property type="protein sequence ID" value="KAA6376234.1"/>
    <property type="molecule type" value="Genomic_DNA"/>
</dbReference>
<organism evidence="2 3">
    <name type="scientific">Streblomastix strix</name>
    <dbReference type="NCBI Taxonomy" id="222440"/>
    <lineage>
        <taxon>Eukaryota</taxon>
        <taxon>Metamonada</taxon>
        <taxon>Preaxostyla</taxon>
        <taxon>Oxymonadida</taxon>
        <taxon>Streblomastigidae</taxon>
        <taxon>Streblomastix</taxon>
    </lineage>
</organism>